<dbReference type="EMBL" id="HE663493">
    <property type="protein sequence ID" value="CCG09066.1"/>
    <property type="molecule type" value="Genomic_DNA"/>
</dbReference>
<dbReference type="KEGG" id="rpm:RSPPHO_02440"/>
<dbReference type="AlphaFoldDB" id="H6SM51"/>
<accession>H6SM51</accession>
<sequence>MNLSNPPAWRESMSQPKPLDKSLADLTSADFAPGVAQPWTLVTPQLDIPLILESATEQAHAPAPTLRKPFSLMFHTQEMRYPPQGTYVLRQDDLGAVEVFVVPLGPLLGQPDVFRYQVCFN</sequence>
<evidence type="ECO:0000313" key="4">
    <source>
        <dbReference type="Proteomes" id="UP000033220"/>
    </source>
</evidence>
<feature type="region of interest" description="Disordered" evidence="1">
    <location>
        <begin position="1"/>
        <end position="21"/>
    </location>
</feature>
<reference evidence="3 4" key="1">
    <citation type="submission" date="2012-02" db="EMBL/GenBank/DDBJ databases">
        <title>Shotgun genome sequence of Phaeospirillum photometricum DSM 122.</title>
        <authorList>
            <person name="Duquesne K."/>
            <person name="Sturgis J."/>
        </authorList>
    </citation>
    <scope>NUCLEOTIDE SEQUENCE [LARGE SCALE GENOMIC DNA]</scope>
    <source>
        <strain evidence="4">DSM122</strain>
    </source>
</reference>
<proteinExistence type="predicted"/>
<dbReference type="Proteomes" id="UP000033220">
    <property type="component" value="Chromosome DSM 122"/>
</dbReference>
<evidence type="ECO:0000256" key="1">
    <source>
        <dbReference type="SAM" id="MobiDB-lite"/>
    </source>
</evidence>
<evidence type="ECO:0000313" key="3">
    <source>
        <dbReference type="EMBL" id="CCG09066.1"/>
    </source>
</evidence>
<dbReference type="InterPro" id="IPR054209">
    <property type="entry name" value="DUF6916"/>
</dbReference>
<dbReference type="HOGENOM" id="CLU_2036217_0_0_5"/>
<organism evidence="3 4">
    <name type="scientific">Pararhodospirillum photometricum DSM 122</name>
    <dbReference type="NCBI Taxonomy" id="1150469"/>
    <lineage>
        <taxon>Bacteria</taxon>
        <taxon>Pseudomonadati</taxon>
        <taxon>Pseudomonadota</taxon>
        <taxon>Alphaproteobacteria</taxon>
        <taxon>Rhodospirillales</taxon>
        <taxon>Rhodospirillaceae</taxon>
        <taxon>Pararhodospirillum</taxon>
    </lineage>
</organism>
<keyword evidence="4" id="KW-1185">Reference proteome</keyword>
<feature type="domain" description="DUF6916" evidence="2">
    <location>
        <begin position="26"/>
        <end position="120"/>
    </location>
</feature>
<name>H6SM51_PARPM</name>
<gene>
    <name evidence="3" type="ORF">RSPPHO_02440</name>
</gene>
<dbReference type="PATRIC" id="fig|1150469.3.peg.2767"/>
<dbReference type="Pfam" id="PF21880">
    <property type="entry name" value="DUF6916"/>
    <property type="match status" value="1"/>
</dbReference>
<protein>
    <recommendedName>
        <fullName evidence="2">DUF6916 domain-containing protein</fullName>
    </recommendedName>
</protein>
<evidence type="ECO:0000259" key="2">
    <source>
        <dbReference type="Pfam" id="PF21880"/>
    </source>
</evidence>